<name>A0A7R9YS83_9CHLO</name>
<proteinExistence type="predicted"/>
<organism evidence="2">
    <name type="scientific">Chlamydomonas euryale</name>
    <dbReference type="NCBI Taxonomy" id="1486919"/>
    <lineage>
        <taxon>Eukaryota</taxon>
        <taxon>Viridiplantae</taxon>
        <taxon>Chlorophyta</taxon>
        <taxon>core chlorophytes</taxon>
        <taxon>Chlorophyceae</taxon>
        <taxon>CS clade</taxon>
        <taxon>Chlamydomonadales</taxon>
        <taxon>Chlamydomonadaceae</taxon>
        <taxon>Chlamydomonas</taxon>
    </lineage>
</organism>
<reference evidence="2" key="1">
    <citation type="submission" date="2021-01" db="EMBL/GenBank/DDBJ databases">
        <authorList>
            <person name="Corre E."/>
            <person name="Pelletier E."/>
            <person name="Niang G."/>
            <person name="Scheremetjew M."/>
            <person name="Finn R."/>
            <person name="Kale V."/>
            <person name="Holt S."/>
            <person name="Cochrane G."/>
            <person name="Meng A."/>
            <person name="Brown T."/>
            <person name="Cohen L."/>
        </authorList>
    </citation>
    <scope>NUCLEOTIDE SEQUENCE</scope>
    <source>
        <strain evidence="2">CCMP219</strain>
    </source>
</reference>
<feature type="region of interest" description="Disordered" evidence="1">
    <location>
        <begin position="1"/>
        <end position="28"/>
    </location>
</feature>
<dbReference type="EMBL" id="HBEC01007639">
    <property type="protein sequence ID" value="CAD8283432.1"/>
    <property type="molecule type" value="Transcribed_RNA"/>
</dbReference>
<sequence>MRTPGGSDRGAERRRVEPPAMSADGAHSMRAQCACPHASRAKLKGRTARRLHTFTPSFGTLPRCRVEKEEKSAEEIAADMERLALIRKRREDDRLKRIATEGWDRYAPLSETNHPPGQKPNPKT</sequence>
<gene>
    <name evidence="2" type="ORF">CEUR00632_LOCUS3467</name>
</gene>
<accession>A0A7R9YS83</accession>
<evidence type="ECO:0000313" key="2">
    <source>
        <dbReference type="EMBL" id="CAD8283432.1"/>
    </source>
</evidence>
<feature type="region of interest" description="Disordered" evidence="1">
    <location>
        <begin position="105"/>
        <end position="124"/>
    </location>
</feature>
<evidence type="ECO:0000256" key="1">
    <source>
        <dbReference type="SAM" id="MobiDB-lite"/>
    </source>
</evidence>
<dbReference type="AlphaFoldDB" id="A0A7R9YS83"/>
<protein>
    <submittedName>
        <fullName evidence="2">Uncharacterized protein</fullName>
    </submittedName>
</protein>